<evidence type="ECO:0000256" key="7">
    <source>
        <dbReference type="ARBA" id="ARBA00023136"/>
    </source>
</evidence>
<dbReference type="GO" id="GO:0005886">
    <property type="term" value="C:plasma membrane"/>
    <property type="evidence" value="ECO:0007669"/>
    <property type="project" value="UniProtKB-SubCell"/>
</dbReference>
<evidence type="ECO:0000256" key="2">
    <source>
        <dbReference type="ARBA" id="ARBA00022448"/>
    </source>
</evidence>
<evidence type="ECO:0000256" key="4">
    <source>
        <dbReference type="ARBA" id="ARBA00022692"/>
    </source>
</evidence>
<keyword evidence="7 9" id="KW-0472">Membrane</keyword>
<feature type="transmembrane region" description="Helical" evidence="9">
    <location>
        <begin position="103"/>
        <end position="126"/>
    </location>
</feature>
<dbReference type="AlphaFoldDB" id="B9XNR9"/>
<dbReference type="RefSeq" id="WP_007417455.1">
    <property type="nucleotide sequence ID" value="NZ_ABOX02000042.1"/>
</dbReference>
<feature type="transmembrane region" description="Helical" evidence="9">
    <location>
        <begin position="6"/>
        <end position="25"/>
    </location>
</feature>
<evidence type="ECO:0000259" key="10">
    <source>
        <dbReference type="Pfam" id="PF01618"/>
    </source>
</evidence>
<evidence type="ECO:0000313" key="11">
    <source>
        <dbReference type="EMBL" id="EEF58492.1"/>
    </source>
</evidence>
<keyword evidence="3" id="KW-1003">Cell membrane</keyword>
<dbReference type="InterPro" id="IPR050790">
    <property type="entry name" value="ExbB/TolQ_transport"/>
</dbReference>
<keyword evidence="2 8" id="KW-0813">Transport</keyword>
<keyword evidence="5 8" id="KW-0653">Protein transport</keyword>
<protein>
    <submittedName>
        <fullName evidence="11">MotA/TolQ/ExbB proton channel</fullName>
    </submittedName>
</protein>
<organism evidence="11 12">
    <name type="scientific">Pedosphaera parvula (strain Ellin514)</name>
    <dbReference type="NCBI Taxonomy" id="320771"/>
    <lineage>
        <taxon>Bacteria</taxon>
        <taxon>Pseudomonadati</taxon>
        <taxon>Verrucomicrobiota</taxon>
        <taxon>Pedosphaerae</taxon>
        <taxon>Pedosphaerales</taxon>
        <taxon>Pedosphaeraceae</taxon>
        <taxon>Pedosphaera</taxon>
    </lineage>
</organism>
<dbReference type="OrthoDB" id="193629at2"/>
<feature type="transmembrane region" description="Helical" evidence="9">
    <location>
        <begin position="146"/>
        <end position="168"/>
    </location>
</feature>
<keyword evidence="12" id="KW-1185">Reference proteome</keyword>
<comment type="caution">
    <text evidence="11">The sequence shown here is derived from an EMBL/GenBank/DDBJ whole genome shotgun (WGS) entry which is preliminary data.</text>
</comment>
<feature type="domain" description="MotA/TolQ/ExbB proton channel" evidence="10">
    <location>
        <begin position="67"/>
        <end position="183"/>
    </location>
</feature>
<reference evidence="11 12" key="1">
    <citation type="journal article" date="2011" name="J. Bacteriol.">
        <title>Genome sequence of 'Pedosphaera parvula' Ellin514, an aerobic Verrucomicrobial isolate from pasture soil.</title>
        <authorList>
            <person name="Kant R."/>
            <person name="van Passel M.W."/>
            <person name="Sangwan P."/>
            <person name="Palva A."/>
            <person name="Lucas S."/>
            <person name="Copeland A."/>
            <person name="Lapidus A."/>
            <person name="Glavina Del Rio T."/>
            <person name="Dalin E."/>
            <person name="Tice H."/>
            <person name="Bruce D."/>
            <person name="Goodwin L."/>
            <person name="Pitluck S."/>
            <person name="Chertkov O."/>
            <person name="Larimer F.W."/>
            <person name="Land M.L."/>
            <person name="Hauser L."/>
            <person name="Brettin T.S."/>
            <person name="Detter J.C."/>
            <person name="Han S."/>
            <person name="de Vos W.M."/>
            <person name="Janssen P.H."/>
            <person name="Smidt H."/>
        </authorList>
    </citation>
    <scope>NUCLEOTIDE SEQUENCE [LARGE SCALE GENOMIC DNA]</scope>
    <source>
        <strain evidence="11 12">Ellin514</strain>
    </source>
</reference>
<dbReference type="Pfam" id="PF01618">
    <property type="entry name" value="MotA_ExbB"/>
    <property type="match status" value="1"/>
</dbReference>
<evidence type="ECO:0000256" key="9">
    <source>
        <dbReference type="SAM" id="Phobius"/>
    </source>
</evidence>
<dbReference type="PANTHER" id="PTHR30625:SF15">
    <property type="entry name" value="BIOPOLYMER TRANSPORT PROTEIN EXBB"/>
    <property type="match status" value="1"/>
</dbReference>
<keyword evidence="4 9" id="KW-0812">Transmembrane</keyword>
<keyword evidence="6 9" id="KW-1133">Transmembrane helix</keyword>
<evidence type="ECO:0000256" key="8">
    <source>
        <dbReference type="RuleBase" id="RU004057"/>
    </source>
</evidence>
<dbReference type="PANTHER" id="PTHR30625">
    <property type="entry name" value="PROTEIN TOLQ"/>
    <property type="match status" value="1"/>
</dbReference>
<dbReference type="InterPro" id="IPR002898">
    <property type="entry name" value="MotA_ExbB_proton_chnl"/>
</dbReference>
<sequence>MAIFFGIVMALTSIVGLAFIIERGLALRWSKNIPGAVEDAADACRTPADRPVLRRICEQNEKSSPLARLLLTADEHMELPKEETESALQTRARQEIVKLERGLVVLEIVVGIAPLLGLVGTIHGMMTLFGGLSQSSLADNTALAQGISLILNFTMMGLLIAIPSLIAWSYYSKKVEMLAVEMETVCEEFIRRQYRAAVPVSTVEKTVSTKK</sequence>
<dbReference type="EMBL" id="ABOX02000042">
    <property type="protein sequence ID" value="EEF58492.1"/>
    <property type="molecule type" value="Genomic_DNA"/>
</dbReference>
<evidence type="ECO:0000256" key="1">
    <source>
        <dbReference type="ARBA" id="ARBA00004651"/>
    </source>
</evidence>
<accession>B9XNR9</accession>
<evidence type="ECO:0000256" key="3">
    <source>
        <dbReference type="ARBA" id="ARBA00022475"/>
    </source>
</evidence>
<dbReference type="STRING" id="320771.Cflav_PD1219"/>
<evidence type="ECO:0000256" key="5">
    <source>
        <dbReference type="ARBA" id="ARBA00022927"/>
    </source>
</evidence>
<proteinExistence type="inferred from homology"/>
<comment type="similarity">
    <text evidence="8">Belongs to the exbB/tolQ family.</text>
</comment>
<dbReference type="Proteomes" id="UP000003688">
    <property type="component" value="Unassembled WGS sequence"/>
</dbReference>
<comment type="subcellular location">
    <subcellularLocation>
        <location evidence="1">Cell membrane</location>
        <topology evidence="1">Multi-pass membrane protein</topology>
    </subcellularLocation>
    <subcellularLocation>
        <location evidence="8">Membrane</location>
        <topology evidence="8">Multi-pass membrane protein</topology>
    </subcellularLocation>
</comment>
<evidence type="ECO:0000313" key="12">
    <source>
        <dbReference type="Proteomes" id="UP000003688"/>
    </source>
</evidence>
<dbReference type="GO" id="GO:0017038">
    <property type="term" value="P:protein import"/>
    <property type="evidence" value="ECO:0007669"/>
    <property type="project" value="TreeGrafter"/>
</dbReference>
<gene>
    <name evidence="11" type="ORF">Cflav_PD1219</name>
</gene>
<name>B9XNR9_PEDPL</name>
<evidence type="ECO:0000256" key="6">
    <source>
        <dbReference type="ARBA" id="ARBA00022989"/>
    </source>
</evidence>